<name>C6LHC1_9FIRM</name>
<dbReference type="Proteomes" id="UP000005561">
    <property type="component" value="Unassembled WGS sequence"/>
</dbReference>
<organism evidence="1 2">
    <name type="scientific">Marvinbryantia formatexigens DSM 14469</name>
    <dbReference type="NCBI Taxonomy" id="478749"/>
    <lineage>
        <taxon>Bacteria</taxon>
        <taxon>Bacillati</taxon>
        <taxon>Bacillota</taxon>
        <taxon>Clostridia</taxon>
        <taxon>Lachnospirales</taxon>
        <taxon>Lachnospiraceae</taxon>
        <taxon>Marvinbryantia</taxon>
    </lineage>
</organism>
<sequence length="45" mass="5165">MAYAWLFKIRFVNVVCNLFIISHFTHSGEGAGLALKCEMLYIIMI</sequence>
<reference evidence="1" key="1">
    <citation type="submission" date="2009-07" db="EMBL/GenBank/DDBJ databases">
        <authorList>
            <person name="Weinstock G."/>
            <person name="Sodergren E."/>
            <person name="Clifton S."/>
            <person name="Fulton L."/>
            <person name="Fulton B."/>
            <person name="Courtney L."/>
            <person name="Fronick C."/>
            <person name="Harrison M."/>
            <person name="Strong C."/>
            <person name="Farmer C."/>
            <person name="Delahaunty K."/>
            <person name="Markovic C."/>
            <person name="Hall O."/>
            <person name="Minx P."/>
            <person name="Tomlinson C."/>
            <person name="Mitreva M."/>
            <person name="Nelson J."/>
            <person name="Hou S."/>
            <person name="Wollam A."/>
            <person name="Pepin K.H."/>
            <person name="Johnson M."/>
            <person name="Bhonagiri V."/>
            <person name="Nash W.E."/>
            <person name="Warren W."/>
            <person name="Chinwalla A."/>
            <person name="Mardis E.R."/>
            <person name="Wilson R.K."/>
        </authorList>
    </citation>
    <scope>NUCLEOTIDE SEQUENCE [LARGE SCALE GENOMIC DNA]</scope>
    <source>
        <strain evidence="1">DSM 14469</strain>
    </source>
</reference>
<dbReference type="EMBL" id="ACCL02000014">
    <property type="protein sequence ID" value="EET59908.1"/>
    <property type="molecule type" value="Genomic_DNA"/>
</dbReference>
<gene>
    <name evidence="1" type="ORF">BRYFOR_08032</name>
</gene>
<dbReference type="AlphaFoldDB" id="C6LHC1"/>
<keyword evidence="2" id="KW-1185">Reference proteome</keyword>
<accession>C6LHC1</accession>
<protein>
    <submittedName>
        <fullName evidence="1">Uncharacterized protein</fullName>
    </submittedName>
</protein>
<evidence type="ECO:0000313" key="2">
    <source>
        <dbReference type="Proteomes" id="UP000005561"/>
    </source>
</evidence>
<proteinExistence type="predicted"/>
<comment type="caution">
    <text evidence="1">The sequence shown here is derived from an EMBL/GenBank/DDBJ whole genome shotgun (WGS) entry which is preliminary data.</text>
</comment>
<evidence type="ECO:0000313" key="1">
    <source>
        <dbReference type="EMBL" id="EET59908.1"/>
    </source>
</evidence>